<evidence type="ECO:0000256" key="4">
    <source>
        <dbReference type="ARBA" id="ARBA00022900"/>
    </source>
</evidence>
<dbReference type="InterPro" id="IPR036880">
    <property type="entry name" value="Kunitz_BPTI_sf"/>
</dbReference>
<dbReference type="CDD" id="cd00109">
    <property type="entry name" value="Kunitz-type"/>
    <property type="match status" value="1"/>
</dbReference>
<dbReference type="PROSITE" id="PS50279">
    <property type="entry name" value="BPTI_KUNITZ_2"/>
    <property type="match status" value="1"/>
</dbReference>
<keyword evidence="9" id="KW-1185">Reference proteome</keyword>
<evidence type="ECO:0000256" key="1">
    <source>
        <dbReference type="ARBA" id="ARBA00004613"/>
    </source>
</evidence>
<comment type="caution">
    <text evidence="8">The sequence shown here is derived from an EMBL/GenBank/DDBJ whole genome shotgun (WGS) entry which is preliminary data.</text>
</comment>
<evidence type="ECO:0000313" key="8">
    <source>
        <dbReference type="EMBL" id="KAF7633251.1"/>
    </source>
</evidence>
<dbReference type="PANTHER" id="PTHR10083">
    <property type="entry name" value="KUNITZ-TYPE PROTEASE INHIBITOR-RELATED"/>
    <property type="match status" value="1"/>
</dbReference>
<sequence length="114" mass="13306">MINQNLLIFLFLILIKQYFVLTETIKERNQNENPHCSEPHDKGINCPDSSIQSSKRFYYNSQTGLCQPFIFNGCEGNSNRFETVNACRKACSSSEKRDPWVLECIYLYTNIRIL</sequence>
<dbReference type="SMART" id="SM00131">
    <property type="entry name" value="KU"/>
    <property type="match status" value="1"/>
</dbReference>
<feature type="signal peptide" evidence="6">
    <location>
        <begin position="1"/>
        <end position="22"/>
    </location>
</feature>
<reference evidence="8" key="1">
    <citation type="journal article" date="2020" name="Ecol. Evol.">
        <title>Genome structure and content of the rice root-knot nematode (Meloidogyne graminicola).</title>
        <authorList>
            <person name="Phan N.T."/>
            <person name="Danchin E.G.J."/>
            <person name="Klopp C."/>
            <person name="Perfus-Barbeoch L."/>
            <person name="Kozlowski D.K."/>
            <person name="Koutsovoulos G.D."/>
            <person name="Lopez-Roques C."/>
            <person name="Bouchez O."/>
            <person name="Zahm M."/>
            <person name="Besnard G."/>
            <person name="Bellafiore S."/>
        </authorList>
    </citation>
    <scope>NUCLEOTIDE SEQUENCE</scope>
    <source>
        <strain evidence="8">VN-18</strain>
    </source>
</reference>
<evidence type="ECO:0000259" key="7">
    <source>
        <dbReference type="PROSITE" id="PS50279"/>
    </source>
</evidence>
<evidence type="ECO:0000256" key="3">
    <source>
        <dbReference type="ARBA" id="ARBA00022690"/>
    </source>
</evidence>
<dbReference type="EMBL" id="JABEBT010000081">
    <property type="protein sequence ID" value="KAF7633251.1"/>
    <property type="molecule type" value="Genomic_DNA"/>
</dbReference>
<dbReference type="GO" id="GO:0004867">
    <property type="term" value="F:serine-type endopeptidase inhibitor activity"/>
    <property type="evidence" value="ECO:0007669"/>
    <property type="project" value="UniProtKB-KW"/>
</dbReference>
<dbReference type="InterPro" id="IPR002223">
    <property type="entry name" value="Kunitz_BPTI"/>
</dbReference>
<gene>
    <name evidence="8" type="ORF">Mgra_00007352</name>
</gene>
<dbReference type="AlphaFoldDB" id="A0A8S9ZJ89"/>
<accession>A0A8S9ZJ89</accession>
<dbReference type="PANTHER" id="PTHR10083:SF381">
    <property type="entry name" value="BPTI_KUNITZ INHIBITOR DOMAIN-CONTAINING PROTEIN"/>
    <property type="match status" value="1"/>
</dbReference>
<keyword evidence="4" id="KW-0722">Serine protease inhibitor</keyword>
<dbReference type="SUPFAM" id="SSF57362">
    <property type="entry name" value="BPTI-like"/>
    <property type="match status" value="1"/>
</dbReference>
<dbReference type="Gene3D" id="4.10.410.10">
    <property type="entry name" value="Pancreatic trypsin inhibitor Kunitz domain"/>
    <property type="match status" value="1"/>
</dbReference>
<dbReference type="OrthoDB" id="5871431at2759"/>
<feature type="domain" description="BPTI/Kunitz inhibitor" evidence="7">
    <location>
        <begin position="36"/>
        <end position="91"/>
    </location>
</feature>
<dbReference type="PRINTS" id="PR00759">
    <property type="entry name" value="BASICPTASE"/>
</dbReference>
<dbReference type="Pfam" id="PF00014">
    <property type="entry name" value="Kunitz_BPTI"/>
    <property type="match status" value="1"/>
</dbReference>
<evidence type="ECO:0000313" key="9">
    <source>
        <dbReference type="Proteomes" id="UP000605970"/>
    </source>
</evidence>
<keyword evidence="6" id="KW-0732">Signal</keyword>
<organism evidence="8 9">
    <name type="scientific">Meloidogyne graminicola</name>
    <dbReference type="NCBI Taxonomy" id="189291"/>
    <lineage>
        <taxon>Eukaryota</taxon>
        <taxon>Metazoa</taxon>
        <taxon>Ecdysozoa</taxon>
        <taxon>Nematoda</taxon>
        <taxon>Chromadorea</taxon>
        <taxon>Rhabditida</taxon>
        <taxon>Tylenchina</taxon>
        <taxon>Tylenchomorpha</taxon>
        <taxon>Tylenchoidea</taxon>
        <taxon>Meloidogynidae</taxon>
        <taxon>Meloidogyninae</taxon>
        <taxon>Meloidogyne</taxon>
    </lineage>
</organism>
<name>A0A8S9ZJ89_9BILA</name>
<evidence type="ECO:0000256" key="6">
    <source>
        <dbReference type="SAM" id="SignalP"/>
    </source>
</evidence>
<keyword evidence="3" id="KW-0646">Protease inhibitor</keyword>
<protein>
    <submittedName>
        <fullName evidence="8">BPTI/Kunitz inhibitor domain-containing protein</fullName>
    </submittedName>
</protein>
<feature type="chain" id="PRO_5035937060" evidence="6">
    <location>
        <begin position="23"/>
        <end position="114"/>
    </location>
</feature>
<dbReference type="GO" id="GO:0005615">
    <property type="term" value="C:extracellular space"/>
    <property type="evidence" value="ECO:0007669"/>
    <property type="project" value="TreeGrafter"/>
</dbReference>
<keyword evidence="2" id="KW-0964">Secreted</keyword>
<evidence type="ECO:0000256" key="2">
    <source>
        <dbReference type="ARBA" id="ARBA00022525"/>
    </source>
</evidence>
<dbReference type="Proteomes" id="UP000605970">
    <property type="component" value="Unassembled WGS sequence"/>
</dbReference>
<dbReference type="InterPro" id="IPR020901">
    <property type="entry name" value="Prtase_inh_Kunz-CS"/>
</dbReference>
<proteinExistence type="predicted"/>
<keyword evidence="5" id="KW-1015">Disulfide bond</keyword>
<evidence type="ECO:0000256" key="5">
    <source>
        <dbReference type="ARBA" id="ARBA00023157"/>
    </source>
</evidence>
<dbReference type="PROSITE" id="PS00280">
    <property type="entry name" value="BPTI_KUNITZ_1"/>
    <property type="match status" value="1"/>
</dbReference>
<dbReference type="InterPro" id="IPR050098">
    <property type="entry name" value="TFPI/VKTCI-like"/>
</dbReference>
<comment type="subcellular location">
    <subcellularLocation>
        <location evidence="1">Secreted</location>
    </subcellularLocation>
</comment>